<comment type="caution">
    <text evidence="2">The sequence shown here is derived from an EMBL/GenBank/DDBJ whole genome shotgun (WGS) entry which is preliminary data.</text>
</comment>
<dbReference type="RefSeq" id="WP_395577950.1">
    <property type="nucleotide sequence ID" value="NZ_JAVCQK010000574.1"/>
</dbReference>
<feature type="non-terminal residue" evidence="2">
    <location>
        <position position="1"/>
    </location>
</feature>
<feature type="non-terminal residue" evidence="2">
    <location>
        <position position="81"/>
    </location>
</feature>
<dbReference type="PROSITE" id="PS00455">
    <property type="entry name" value="AMP_BINDING"/>
    <property type="match status" value="1"/>
</dbReference>
<dbReference type="Gene3D" id="3.40.50.980">
    <property type="match status" value="1"/>
</dbReference>
<sequence length="81" mass="8264">GVDVATFPLTDAGLAELAEAGAFVSDDAVEHARSLATLASPASIVYTSGTTGRPKGAVITHGNFVGAAINVLHFAREVVQW</sequence>
<dbReference type="InterPro" id="IPR020845">
    <property type="entry name" value="AMP-binding_CS"/>
</dbReference>
<name>A0ABW7NWW8_9PSED</name>
<protein>
    <submittedName>
        <fullName evidence="2">AMP-binding protein</fullName>
    </submittedName>
</protein>
<keyword evidence="3" id="KW-1185">Reference proteome</keyword>
<dbReference type="Pfam" id="PF00501">
    <property type="entry name" value="AMP-binding"/>
    <property type="match status" value="1"/>
</dbReference>
<accession>A0ABW7NWW8</accession>
<evidence type="ECO:0000313" key="2">
    <source>
        <dbReference type="EMBL" id="MFH7519239.1"/>
    </source>
</evidence>
<organism evidence="2 3">
    <name type="scientific">Pseudomonas syringae pv. tagetis</name>
    <dbReference type="NCBI Taxonomy" id="129140"/>
    <lineage>
        <taxon>Bacteria</taxon>
        <taxon>Pseudomonadati</taxon>
        <taxon>Pseudomonadota</taxon>
        <taxon>Gammaproteobacteria</taxon>
        <taxon>Pseudomonadales</taxon>
        <taxon>Pseudomonadaceae</taxon>
        <taxon>Pseudomonas</taxon>
    </lineage>
</organism>
<dbReference type="InterPro" id="IPR000873">
    <property type="entry name" value="AMP-dep_synth/lig_dom"/>
</dbReference>
<feature type="domain" description="AMP-dependent synthetase/ligase" evidence="1">
    <location>
        <begin position="32"/>
        <end position="71"/>
    </location>
</feature>
<evidence type="ECO:0000259" key="1">
    <source>
        <dbReference type="Pfam" id="PF00501"/>
    </source>
</evidence>
<evidence type="ECO:0000313" key="3">
    <source>
        <dbReference type="Proteomes" id="UP001610657"/>
    </source>
</evidence>
<dbReference type="EMBL" id="JAVCQK010000574">
    <property type="protein sequence ID" value="MFH7519239.1"/>
    <property type="molecule type" value="Genomic_DNA"/>
</dbReference>
<dbReference type="Proteomes" id="UP001610657">
    <property type="component" value="Unassembled WGS sequence"/>
</dbReference>
<gene>
    <name evidence="2" type="ORF">RA271_29450</name>
</gene>
<proteinExistence type="predicted"/>
<dbReference type="SUPFAM" id="SSF56801">
    <property type="entry name" value="Acetyl-CoA synthetase-like"/>
    <property type="match status" value="1"/>
</dbReference>
<reference evidence="2 3" key="1">
    <citation type="submission" date="2023-08" db="EMBL/GenBank/DDBJ databases">
        <title>Genomic and mutational analysis of Pseudomonas syringae pv. tagetis EB037 pathogenicity on sunflower.</title>
        <authorList>
            <person name="Maul J.E."/>
        </authorList>
    </citation>
    <scope>NUCLEOTIDE SEQUENCE [LARGE SCALE GENOMIC DNA]</scope>
    <source>
        <strain evidence="2 3">EB037_T1</strain>
    </source>
</reference>